<comment type="caution">
    <text evidence="2">The sequence shown here is derived from an EMBL/GenBank/DDBJ whole genome shotgun (WGS) entry which is preliminary data.</text>
</comment>
<proteinExistence type="predicted"/>
<keyword evidence="3" id="KW-1185">Reference proteome</keyword>
<gene>
    <name evidence="2" type="ORF">E1J38_003600</name>
</gene>
<feature type="transmembrane region" description="Helical" evidence="1">
    <location>
        <begin position="40"/>
        <end position="57"/>
    </location>
</feature>
<protein>
    <submittedName>
        <fullName evidence="2">Uncharacterized protein</fullName>
    </submittedName>
</protein>
<dbReference type="AlphaFoldDB" id="A0A562YGB7"/>
<keyword evidence="1" id="KW-0812">Transmembrane</keyword>
<dbReference type="OrthoDB" id="1452672at2"/>
<evidence type="ECO:0000313" key="3">
    <source>
        <dbReference type="Proteomes" id="UP000295814"/>
    </source>
</evidence>
<keyword evidence="1" id="KW-1133">Transmembrane helix</keyword>
<sequence length="62" mass="6984">MNIKKTVINLLVSLILSPIVIYIVLTLARLAGSNYEMTHGETWIIWVLMAILIQLSIDKKSS</sequence>
<name>A0A562YGB7_9FLAO</name>
<reference evidence="2 3" key="2">
    <citation type="submission" date="2019-07" db="EMBL/GenBank/DDBJ databases">
        <title>Seonamhaeicola sp. W255 draft genome.</title>
        <authorList>
            <person name="Zhang X.-Y."/>
            <person name="Zhang R."/>
            <person name="Zhong Y.-L."/>
            <person name="Du Z.-J."/>
        </authorList>
    </citation>
    <scope>NUCLEOTIDE SEQUENCE [LARGE SCALE GENOMIC DNA]</scope>
    <source>
        <strain evidence="2 3">W255</strain>
    </source>
</reference>
<reference evidence="2 3" key="1">
    <citation type="submission" date="2019-03" db="EMBL/GenBank/DDBJ databases">
        <authorList>
            <person name="Zhong Y.L."/>
        </authorList>
    </citation>
    <scope>NUCLEOTIDE SEQUENCE [LARGE SCALE GENOMIC DNA]</scope>
    <source>
        <strain evidence="2 3">W255</strain>
    </source>
</reference>
<keyword evidence="1" id="KW-0472">Membrane</keyword>
<organism evidence="2 3">
    <name type="scientific">Seonamhaeicola sediminis</name>
    <dbReference type="NCBI Taxonomy" id="2528206"/>
    <lineage>
        <taxon>Bacteria</taxon>
        <taxon>Pseudomonadati</taxon>
        <taxon>Bacteroidota</taxon>
        <taxon>Flavobacteriia</taxon>
        <taxon>Flavobacteriales</taxon>
        <taxon>Flavobacteriaceae</taxon>
    </lineage>
</organism>
<dbReference type="Proteomes" id="UP000295814">
    <property type="component" value="Unassembled WGS sequence"/>
</dbReference>
<dbReference type="EMBL" id="SMZJ02000002">
    <property type="protein sequence ID" value="TWO33870.1"/>
    <property type="molecule type" value="Genomic_DNA"/>
</dbReference>
<evidence type="ECO:0000313" key="2">
    <source>
        <dbReference type="EMBL" id="TWO33870.1"/>
    </source>
</evidence>
<accession>A0A562YGB7</accession>
<evidence type="ECO:0000256" key="1">
    <source>
        <dbReference type="SAM" id="Phobius"/>
    </source>
</evidence>
<feature type="transmembrane region" description="Helical" evidence="1">
    <location>
        <begin position="7"/>
        <end position="28"/>
    </location>
</feature>